<proteinExistence type="predicted"/>
<dbReference type="GO" id="GO:0006974">
    <property type="term" value="P:DNA damage response"/>
    <property type="evidence" value="ECO:0007669"/>
    <property type="project" value="TreeGrafter"/>
</dbReference>
<dbReference type="InterPro" id="IPR016024">
    <property type="entry name" value="ARM-type_fold"/>
</dbReference>
<dbReference type="InterPro" id="IPR006887">
    <property type="entry name" value="P4R3-like_central_dom"/>
</dbReference>
<dbReference type="EMBL" id="JAAAIN010000504">
    <property type="protein sequence ID" value="KAG0313622.1"/>
    <property type="molecule type" value="Genomic_DNA"/>
</dbReference>
<evidence type="ECO:0000256" key="2">
    <source>
        <dbReference type="ARBA" id="ARBA00023242"/>
    </source>
</evidence>
<dbReference type="SUPFAM" id="SSF48371">
    <property type="entry name" value="ARM repeat"/>
    <property type="match status" value="1"/>
</dbReference>
<keyword evidence="2" id="KW-0539">Nucleus</keyword>
<feature type="compositionally biased region" description="Polar residues" evidence="3">
    <location>
        <begin position="831"/>
        <end position="841"/>
    </location>
</feature>
<reference evidence="5" key="1">
    <citation type="journal article" date="2020" name="Fungal Divers.">
        <title>Resolving the Mortierellaceae phylogeny through synthesis of multi-gene phylogenetics and phylogenomics.</title>
        <authorList>
            <person name="Vandepol N."/>
            <person name="Liber J."/>
            <person name="Desiro A."/>
            <person name="Na H."/>
            <person name="Kennedy M."/>
            <person name="Barry K."/>
            <person name="Grigoriev I.V."/>
            <person name="Miller A.N."/>
            <person name="O'Donnell K."/>
            <person name="Stajich J.E."/>
            <person name="Bonito G."/>
        </authorList>
    </citation>
    <scope>NUCLEOTIDE SEQUENCE</scope>
    <source>
        <strain evidence="5">NVP60</strain>
    </source>
</reference>
<evidence type="ECO:0000256" key="1">
    <source>
        <dbReference type="ARBA" id="ARBA00004123"/>
    </source>
</evidence>
<evidence type="ECO:0000256" key="3">
    <source>
        <dbReference type="SAM" id="MobiDB-lite"/>
    </source>
</evidence>
<dbReference type="AlphaFoldDB" id="A0A9P6UN53"/>
<name>A0A9P6UN53_9FUNG</name>
<feature type="compositionally biased region" description="Polar residues" evidence="3">
    <location>
        <begin position="809"/>
        <end position="818"/>
    </location>
</feature>
<comment type="subcellular location">
    <subcellularLocation>
        <location evidence="1">Nucleus</location>
    </subcellularLocation>
</comment>
<accession>A0A9P6UN53</accession>
<feature type="compositionally biased region" description="Acidic residues" evidence="3">
    <location>
        <begin position="640"/>
        <end position="649"/>
    </location>
</feature>
<dbReference type="Proteomes" id="UP000823405">
    <property type="component" value="Unassembled WGS sequence"/>
</dbReference>
<dbReference type="InterPro" id="IPR051137">
    <property type="entry name" value="PP4R3-like"/>
</dbReference>
<dbReference type="GO" id="GO:0030289">
    <property type="term" value="C:protein phosphatase 4 complex"/>
    <property type="evidence" value="ECO:0007669"/>
    <property type="project" value="TreeGrafter"/>
</dbReference>
<feature type="compositionally biased region" description="Basic and acidic residues" evidence="3">
    <location>
        <begin position="760"/>
        <end position="770"/>
    </location>
</feature>
<dbReference type="GO" id="GO:0072542">
    <property type="term" value="F:protein phosphatase activator activity"/>
    <property type="evidence" value="ECO:0007669"/>
    <property type="project" value="TreeGrafter"/>
</dbReference>
<feature type="region of interest" description="Disordered" evidence="3">
    <location>
        <begin position="706"/>
        <end position="841"/>
    </location>
</feature>
<dbReference type="PANTHER" id="PTHR23318">
    <property type="entry name" value="ATP SYNTHASE GAMMA-RELATED"/>
    <property type="match status" value="1"/>
</dbReference>
<evidence type="ECO:0000313" key="6">
    <source>
        <dbReference type="Proteomes" id="UP000823405"/>
    </source>
</evidence>
<organism evidence="5 6">
    <name type="scientific">Linnemannia gamsii</name>
    <dbReference type="NCBI Taxonomy" id="64522"/>
    <lineage>
        <taxon>Eukaryota</taxon>
        <taxon>Fungi</taxon>
        <taxon>Fungi incertae sedis</taxon>
        <taxon>Mucoromycota</taxon>
        <taxon>Mortierellomycotina</taxon>
        <taxon>Mortierellomycetes</taxon>
        <taxon>Mortierellales</taxon>
        <taxon>Mortierellaceae</taxon>
        <taxon>Linnemannia</taxon>
    </lineage>
</organism>
<gene>
    <name evidence="5" type="primary">PSY2_2</name>
    <name evidence="5" type="ORF">BGZ97_010063</name>
</gene>
<feature type="domain" description="Serine/threonine-protein phosphatase 4 regulatory subunit 3-like central" evidence="4">
    <location>
        <begin position="93"/>
        <end position="576"/>
    </location>
</feature>
<protein>
    <submittedName>
        <fullName evidence="5">Platinum sensitivity protein</fullName>
    </submittedName>
</protein>
<feature type="compositionally biased region" description="Polar residues" evidence="3">
    <location>
        <begin position="717"/>
        <end position="727"/>
    </location>
</feature>
<evidence type="ECO:0000259" key="4">
    <source>
        <dbReference type="Pfam" id="PF04802"/>
    </source>
</evidence>
<feature type="region of interest" description="Disordered" evidence="3">
    <location>
        <begin position="609"/>
        <end position="691"/>
    </location>
</feature>
<feature type="compositionally biased region" description="Basic and acidic residues" evidence="3">
    <location>
        <begin position="660"/>
        <end position="678"/>
    </location>
</feature>
<sequence>MRVHSSTNDDRVLDSIKQKTDDHTALELGLKLQEPDGYSGVWNALSDFPQEYYVDGAFTLPADELSTSSLLPNPSITNLKEIEAILGAMGTDEEQQLKSFILTECYIDKLVSVFKACEDEDLTSSLHTLRAILVHLIQLGELVIIDEVIKDKTFEGCIGILEYEPDLVDDKSQYRLIYSQRANFKEVVPFNEEQVVRWIHQVFRLQFVKDIALIRYLEEGPKAVLETMIHNRNIKIIQNLLADRKFLKDLFDLIKDTSASLDQRQDVIHFMHQFCSMAKKTGGNFYYRRLFQLGLFNLFEFAFASDCIRVKQAGIDILLMTLEISPGSFRTHIVEQAKDNSSKTFFDGVINQFLTENDANLMPQLTEIIRVLVDIDPESADESGLGSLVGGPFSVVNSSRLDPDADQFLDLFYSQYCSTLVAPVLQLMRTSTSLDRPSSARCANICMLMSFLIRQHPTRIKVLLTSSRLMEKICILLKNKEKHLRLMAIKFFRTCLGLEDDYFNRILIKNKAIHGVVGMVMETDGKNDLLNSVCLEFFSFIRDKNNKLLVSHCATVHREALEQISYTPIFKNLLALHDGGSSSRGGDGMSGSSSQTLWGSQSRLFPGMRLPLFPGSGNDDKADLGAGTFLSNPIPRIMEEGPEPEDLEMSDTAFVEETSSNEKPEQSDGRPAKSDEHSVAISESSPPLLPLPSVALRSGIVFVRTGESRDGNEEQIAGTTSNATTLKSELDTGSGDSGAETGLASKRKREDEDDSDLGDADARAQPRLKLDGVVPEATEPPLAPERYHSPLVDNSDNSSDRDDTSHSNTVAASGNSNAVPDDHITGLAADNNITDGQSNTDSNRVGAGAVALLKKYSLVLSDEVVACAAAGSFAAVADGSFADGFVADDSVDDASVTTLSLTTLPLLLMMASSVSRFHLVGYAFVSSPLAEIKVAKADA</sequence>
<comment type="caution">
    <text evidence="5">The sequence shown here is derived from an EMBL/GenBank/DDBJ whole genome shotgun (WGS) entry which is preliminary data.</text>
</comment>
<keyword evidence="6" id="KW-1185">Reference proteome</keyword>
<dbReference type="PANTHER" id="PTHR23318:SF0">
    <property type="entry name" value="SERINE_THREONINE-PROTEIN PHOSPHATASE 4 REGULATORY SUBUNIT 3"/>
    <property type="match status" value="1"/>
</dbReference>
<dbReference type="OrthoDB" id="27483at2759"/>
<dbReference type="GO" id="GO:0005654">
    <property type="term" value="C:nucleoplasm"/>
    <property type="evidence" value="ECO:0007669"/>
    <property type="project" value="TreeGrafter"/>
</dbReference>
<dbReference type="Pfam" id="PF04802">
    <property type="entry name" value="PP4R3"/>
    <property type="match status" value="1"/>
</dbReference>
<evidence type="ECO:0000313" key="5">
    <source>
        <dbReference type="EMBL" id="KAG0313622.1"/>
    </source>
</evidence>